<organism evidence="1 2">
    <name type="scientific">Fischerella thermalis CCMEE 5268</name>
    <dbReference type="NCBI Taxonomy" id="2019662"/>
    <lineage>
        <taxon>Bacteria</taxon>
        <taxon>Bacillati</taxon>
        <taxon>Cyanobacteriota</taxon>
        <taxon>Cyanophyceae</taxon>
        <taxon>Nostocales</taxon>
        <taxon>Hapalosiphonaceae</taxon>
        <taxon>Fischerella</taxon>
    </lineage>
</organism>
<evidence type="ECO:0000313" key="1">
    <source>
        <dbReference type="EMBL" id="PLZ95132.1"/>
    </source>
</evidence>
<name>A0A2N6KA79_9CYAN</name>
<evidence type="ECO:0000313" key="2">
    <source>
        <dbReference type="Proteomes" id="UP000235025"/>
    </source>
</evidence>
<dbReference type="Proteomes" id="UP000235025">
    <property type="component" value="Unassembled WGS sequence"/>
</dbReference>
<gene>
    <name evidence="1" type="ORF">CEN50_23340</name>
</gene>
<sequence>MIVADLNFCEPVEFTHIIIGGVSATPNSNANTNFDSYDFELPNSNVFATGDVTNTYNESLNNENEKMEMRMSFAESK</sequence>
<accession>A0A2N6KA79</accession>
<proteinExistence type="predicted"/>
<dbReference type="AlphaFoldDB" id="A0A2N6KA79"/>
<dbReference type="RefSeq" id="WP_102174978.1">
    <property type="nucleotide sequence ID" value="NZ_NMQA01000339.1"/>
</dbReference>
<protein>
    <submittedName>
        <fullName evidence="1">Uncharacterized protein</fullName>
    </submittedName>
</protein>
<reference evidence="1 2" key="1">
    <citation type="submission" date="2017-07" db="EMBL/GenBank/DDBJ databases">
        <title>Genomes of Fischerella (Mastigocladus) sp. strains.</title>
        <authorList>
            <person name="Miller S.R."/>
        </authorList>
    </citation>
    <scope>NUCLEOTIDE SEQUENCE [LARGE SCALE GENOMIC DNA]</scope>
    <source>
        <strain evidence="1 2">CCMEE 5268</strain>
    </source>
</reference>
<comment type="caution">
    <text evidence="1">The sequence shown here is derived from an EMBL/GenBank/DDBJ whole genome shotgun (WGS) entry which is preliminary data.</text>
</comment>
<dbReference type="EMBL" id="NMQA01000339">
    <property type="protein sequence ID" value="PLZ95132.1"/>
    <property type="molecule type" value="Genomic_DNA"/>
</dbReference>